<proteinExistence type="predicted"/>
<organism evidence="2 3">
    <name type="scientific">Rhodalgimonas zhirmunskyi</name>
    <dbReference type="NCBI Taxonomy" id="2964767"/>
    <lineage>
        <taxon>Bacteria</taxon>
        <taxon>Pseudomonadati</taxon>
        <taxon>Pseudomonadota</taxon>
        <taxon>Alphaproteobacteria</taxon>
        <taxon>Rhodobacterales</taxon>
        <taxon>Roseobacteraceae</taxon>
        <taxon>Rhodalgimonas</taxon>
    </lineage>
</organism>
<dbReference type="EMBL" id="JANFFA010000003">
    <property type="protein sequence ID" value="MDQ2094855.1"/>
    <property type="molecule type" value="Genomic_DNA"/>
</dbReference>
<keyword evidence="1" id="KW-0472">Membrane</keyword>
<evidence type="ECO:0000313" key="3">
    <source>
        <dbReference type="Proteomes" id="UP001227162"/>
    </source>
</evidence>
<protein>
    <submittedName>
        <fullName evidence="2">Uncharacterized protein</fullName>
    </submittedName>
</protein>
<gene>
    <name evidence="2" type="ORF">NOI20_12095</name>
</gene>
<keyword evidence="3" id="KW-1185">Reference proteome</keyword>
<comment type="caution">
    <text evidence="2">The sequence shown here is derived from an EMBL/GenBank/DDBJ whole genome shotgun (WGS) entry which is preliminary data.</text>
</comment>
<accession>A0AAJ1U784</accession>
<sequence length="74" mass="7839">MALILILCSSLIGAVASLVALIGFDASWTQALALYLVASIAPTAFIMAGIYIQVFFANRLSGHEAEAHAHSHIR</sequence>
<reference evidence="2" key="2">
    <citation type="submission" date="2023-04" db="EMBL/GenBank/DDBJ databases">
        <title>'Rhodoalgimonas zhirmunskyi' gen. nov., isolated from a red alga.</title>
        <authorList>
            <person name="Nedashkovskaya O.I."/>
            <person name="Otstavnykh N.Y."/>
            <person name="Bystritskaya E.P."/>
            <person name="Balabanova L.A."/>
            <person name="Isaeva M.P."/>
        </authorList>
    </citation>
    <scope>NUCLEOTIDE SEQUENCE</scope>
    <source>
        <strain evidence="2">10Alg 79</strain>
    </source>
</reference>
<evidence type="ECO:0000313" key="2">
    <source>
        <dbReference type="EMBL" id="MDQ2094855.1"/>
    </source>
</evidence>
<keyword evidence="1" id="KW-0812">Transmembrane</keyword>
<name>A0AAJ1U784_9RHOB</name>
<evidence type="ECO:0000256" key="1">
    <source>
        <dbReference type="SAM" id="Phobius"/>
    </source>
</evidence>
<feature type="transmembrane region" description="Helical" evidence="1">
    <location>
        <begin position="32"/>
        <end position="52"/>
    </location>
</feature>
<keyword evidence="1" id="KW-1133">Transmembrane helix</keyword>
<dbReference type="AlphaFoldDB" id="A0AAJ1U784"/>
<reference evidence="2" key="1">
    <citation type="submission" date="2022-07" db="EMBL/GenBank/DDBJ databases">
        <authorList>
            <person name="Otstavnykh N."/>
            <person name="Isaeva M."/>
            <person name="Bystritskaya E."/>
        </authorList>
    </citation>
    <scope>NUCLEOTIDE SEQUENCE</scope>
    <source>
        <strain evidence="2">10Alg 79</strain>
    </source>
</reference>
<dbReference type="Proteomes" id="UP001227162">
    <property type="component" value="Unassembled WGS sequence"/>
</dbReference>